<proteinExistence type="predicted"/>
<feature type="compositionally biased region" description="Low complexity" evidence="1">
    <location>
        <begin position="92"/>
        <end position="102"/>
    </location>
</feature>
<dbReference type="RefSeq" id="WP_163748462.1">
    <property type="nucleotide sequence ID" value="NZ_AP022596.1"/>
</dbReference>
<reference evidence="3 4" key="1">
    <citation type="journal article" date="2019" name="Emerg. Microbes Infect.">
        <title>Comprehensive subspecies identification of 175 nontuberculous mycobacteria species based on 7547 genomic profiles.</title>
        <authorList>
            <person name="Matsumoto Y."/>
            <person name="Kinjo T."/>
            <person name="Motooka D."/>
            <person name="Nabeya D."/>
            <person name="Jung N."/>
            <person name="Uechi K."/>
            <person name="Horii T."/>
            <person name="Iida T."/>
            <person name="Fujita J."/>
            <person name="Nakamura S."/>
        </authorList>
    </citation>
    <scope>NUCLEOTIDE SEQUENCE [LARGE SCALE GENOMIC DNA]</scope>
    <source>
        <strain evidence="3 4">JCM 30396</strain>
    </source>
</reference>
<protein>
    <recommendedName>
        <fullName evidence="5">Intersectin-EH-binding protein Ibp1</fullName>
    </recommendedName>
</protein>
<sequence length="146" mass="14829">MMPVHATWVAKLLTVSAFALAAASAPMAHAEGGGGIPEPAPGPQPVASQPGGSSGCQSGESLDPSTGNCTPTMTSVATTNGDQSFEDLQPRTTQDTTSTTETGVAADLVPNINGDSCTGYWQSTVCYEEDQDNVPIQPKSTLSSSP</sequence>
<organism evidence="3 4">
    <name type="scientific">Mycolicibacterium helvum</name>
    <dbReference type="NCBI Taxonomy" id="1534349"/>
    <lineage>
        <taxon>Bacteria</taxon>
        <taxon>Bacillati</taxon>
        <taxon>Actinomycetota</taxon>
        <taxon>Actinomycetes</taxon>
        <taxon>Mycobacteriales</taxon>
        <taxon>Mycobacteriaceae</taxon>
        <taxon>Mycolicibacterium</taxon>
    </lineage>
</organism>
<keyword evidence="4" id="KW-1185">Reference proteome</keyword>
<name>A0A7I7T7Y2_9MYCO</name>
<dbReference type="AlphaFoldDB" id="A0A7I7T7Y2"/>
<dbReference type="KEGG" id="mhev:MHEL_28540"/>
<evidence type="ECO:0000256" key="2">
    <source>
        <dbReference type="SAM" id="SignalP"/>
    </source>
</evidence>
<gene>
    <name evidence="3" type="ORF">MHEL_28540</name>
</gene>
<feature type="compositionally biased region" description="Low complexity" evidence="1">
    <location>
        <begin position="48"/>
        <end position="61"/>
    </location>
</feature>
<feature type="chain" id="PRO_5038831341" description="Intersectin-EH-binding protein Ibp1" evidence="2">
    <location>
        <begin position="22"/>
        <end position="146"/>
    </location>
</feature>
<evidence type="ECO:0008006" key="5">
    <source>
        <dbReference type="Google" id="ProtNLM"/>
    </source>
</evidence>
<feature type="signal peptide" evidence="2">
    <location>
        <begin position="1"/>
        <end position="21"/>
    </location>
</feature>
<dbReference type="Proteomes" id="UP000467148">
    <property type="component" value="Chromosome"/>
</dbReference>
<keyword evidence="2" id="KW-0732">Signal</keyword>
<evidence type="ECO:0000313" key="4">
    <source>
        <dbReference type="Proteomes" id="UP000467148"/>
    </source>
</evidence>
<feature type="region of interest" description="Disordered" evidence="1">
    <location>
        <begin position="28"/>
        <end position="115"/>
    </location>
</feature>
<dbReference type="EMBL" id="AP022596">
    <property type="protein sequence ID" value="BBY64611.1"/>
    <property type="molecule type" value="Genomic_DNA"/>
</dbReference>
<evidence type="ECO:0000256" key="1">
    <source>
        <dbReference type="SAM" id="MobiDB-lite"/>
    </source>
</evidence>
<accession>A0A7I7T7Y2</accession>
<feature type="compositionally biased region" description="Polar residues" evidence="1">
    <location>
        <begin position="63"/>
        <end position="83"/>
    </location>
</feature>
<evidence type="ECO:0000313" key="3">
    <source>
        <dbReference type="EMBL" id="BBY64611.1"/>
    </source>
</evidence>